<dbReference type="Gene3D" id="3.40.50.300">
    <property type="entry name" value="P-loop containing nucleotide triphosphate hydrolases"/>
    <property type="match status" value="1"/>
</dbReference>
<sequence>MDDAQSTAATRILHAVLSSGGRALDDLTLTADDFDLVEHEAIYSAMLEMRAAGRTVSQEALSLRLPKHADTIWSLDSAYAASVSVDHYAEILSHKSLVRRLRAVGAGLSGLDTTMSPDELVEYARGKVDAAVGAQATRPVEFMPELWDEALQPDVEGTVGSFLPSPWPAFDAATGGFRRGGLYIFGARPGVGKTVVALNIAMKLGNFGTVAYSSLEMGRDELTRRAIAAHADVDIEAIERRTLNQQQVAMVAASRRTFQSRVAIDDRAHMVGPAHVRQFARTVSRRGELSAIIVDYLQLMDVRGNADRRAKVTDFSRQLKVLAKDLNVPVIALSQLNRDSEKRMDKRPLISELRESGSIEQDADMVVLLSREEQQFGEEIILDIAKYRQGAQAVVTLGWRGDRARIDDYSPAGYANS</sequence>
<dbReference type="PANTHER" id="PTHR30153">
    <property type="entry name" value="REPLICATIVE DNA HELICASE DNAB"/>
    <property type="match status" value="1"/>
</dbReference>
<name>A0A3N2C0T5_9MICO</name>
<dbReference type="EMBL" id="RKHL01000001">
    <property type="protein sequence ID" value="ROR81112.1"/>
    <property type="molecule type" value="Genomic_DNA"/>
</dbReference>
<reference evidence="2 3" key="1">
    <citation type="submission" date="2018-11" db="EMBL/GenBank/DDBJ databases">
        <title>Sequencing the genomes of 1000 actinobacteria strains.</title>
        <authorList>
            <person name="Klenk H.-P."/>
        </authorList>
    </citation>
    <scope>NUCLEOTIDE SEQUENCE [LARGE SCALE GENOMIC DNA]</scope>
    <source>
        <strain evidence="2 3">DSM 14012</strain>
    </source>
</reference>
<dbReference type="InterPro" id="IPR007694">
    <property type="entry name" value="DNA_helicase_DnaB-like_C"/>
</dbReference>
<accession>A0A3N2C0T5</accession>
<proteinExistence type="predicted"/>
<comment type="caution">
    <text evidence="2">The sequence shown here is derived from an EMBL/GenBank/DDBJ whole genome shotgun (WGS) entry which is preliminary data.</text>
</comment>
<keyword evidence="2" id="KW-0347">Helicase</keyword>
<dbReference type="SUPFAM" id="SSF52540">
    <property type="entry name" value="P-loop containing nucleoside triphosphate hydrolases"/>
    <property type="match status" value="1"/>
</dbReference>
<evidence type="ECO:0000313" key="3">
    <source>
        <dbReference type="Proteomes" id="UP000266915"/>
    </source>
</evidence>
<protein>
    <submittedName>
        <fullName evidence="2">Replicative DNA helicase</fullName>
    </submittedName>
</protein>
<evidence type="ECO:0000313" key="2">
    <source>
        <dbReference type="EMBL" id="ROR81112.1"/>
    </source>
</evidence>
<dbReference type="GO" id="GO:0006260">
    <property type="term" value="P:DNA replication"/>
    <property type="evidence" value="ECO:0007669"/>
    <property type="project" value="InterPro"/>
</dbReference>
<keyword evidence="2" id="KW-0378">Hydrolase</keyword>
<dbReference type="PROSITE" id="PS51199">
    <property type="entry name" value="SF4_HELICASE"/>
    <property type="match status" value="1"/>
</dbReference>
<dbReference type="SUPFAM" id="SSF48024">
    <property type="entry name" value="N-terminal domain of DnaB helicase"/>
    <property type="match status" value="1"/>
</dbReference>
<organism evidence="2 3">
    <name type="scientific">Plantibacter flavus</name>
    <dbReference type="NCBI Taxonomy" id="150123"/>
    <lineage>
        <taxon>Bacteria</taxon>
        <taxon>Bacillati</taxon>
        <taxon>Actinomycetota</taxon>
        <taxon>Actinomycetes</taxon>
        <taxon>Micrococcales</taxon>
        <taxon>Microbacteriaceae</taxon>
        <taxon>Plantibacter</taxon>
    </lineage>
</organism>
<dbReference type="InterPro" id="IPR016136">
    <property type="entry name" value="DNA_helicase_N/primase_C"/>
</dbReference>
<keyword evidence="2" id="KW-0547">Nucleotide-binding</keyword>
<keyword evidence="2" id="KW-0067">ATP-binding</keyword>
<dbReference type="GO" id="GO:0005524">
    <property type="term" value="F:ATP binding"/>
    <property type="evidence" value="ECO:0007669"/>
    <property type="project" value="InterPro"/>
</dbReference>
<dbReference type="Pfam" id="PF03796">
    <property type="entry name" value="DnaB_C"/>
    <property type="match status" value="1"/>
</dbReference>
<dbReference type="GO" id="GO:0003678">
    <property type="term" value="F:DNA helicase activity"/>
    <property type="evidence" value="ECO:0007669"/>
    <property type="project" value="InterPro"/>
</dbReference>
<dbReference type="PANTHER" id="PTHR30153:SF2">
    <property type="entry name" value="REPLICATIVE DNA HELICASE"/>
    <property type="match status" value="1"/>
</dbReference>
<gene>
    <name evidence="2" type="ORF">EDD42_1163</name>
</gene>
<dbReference type="Gene3D" id="1.10.860.10">
    <property type="entry name" value="DNAb Helicase, Chain A"/>
    <property type="match status" value="1"/>
</dbReference>
<feature type="domain" description="SF4 helicase" evidence="1">
    <location>
        <begin position="156"/>
        <end position="413"/>
    </location>
</feature>
<dbReference type="InterPro" id="IPR036185">
    <property type="entry name" value="DNA_heli_DnaB-like_N_sf"/>
</dbReference>
<dbReference type="Proteomes" id="UP000266915">
    <property type="component" value="Unassembled WGS sequence"/>
</dbReference>
<dbReference type="RefSeq" id="WP_085510354.1">
    <property type="nucleotide sequence ID" value="NZ_FXAP01000001.1"/>
</dbReference>
<evidence type="ECO:0000259" key="1">
    <source>
        <dbReference type="PROSITE" id="PS51199"/>
    </source>
</evidence>
<keyword evidence="3" id="KW-1185">Reference proteome</keyword>
<dbReference type="GO" id="GO:0005829">
    <property type="term" value="C:cytosol"/>
    <property type="evidence" value="ECO:0007669"/>
    <property type="project" value="TreeGrafter"/>
</dbReference>
<dbReference type="InterPro" id="IPR027417">
    <property type="entry name" value="P-loop_NTPase"/>
</dbReference>
<dbReference type="AlphaFoldDB" id="A0A3N2C0T5"/>